<feature type="transmembrane region" description="Helical" evidence="11">
    <location>
        <begin position="196"/>
        <end position="214"/>
    </location>
</feature>
<comment type="subunit">
    <text evidence="10">Interacts with Orco. Complexes exist early in the endomembrane system in olfactory sensory neurons (OSNs), coupling these complexes to the conserved ciliary trafficking pathway.</text>
</comment>
<reference evidence="13" key="1">
    <citation type="submission" date="2015-01" db="EMBL/GenBank/DDBJ databases">
        <authorList>
            <person name="Aksoy S."/>
            <person name="Warren W."/>
            <person name="Wilson R.K."/>
        </authorList>
    </citation>
    <scope>NUCLEOTIDE SEQUENCE [LARGE SCALE GENOMIC DNA]</scope>
    <source>
        <strain evidence="13">IAEA</strain>
    </source>
</reference>
<keyword evidence="8 11" id="KW-0675">Receptor</keyword>
<evidence type="ECO:0000256" key="8">
    <source>
        <dbReference type="ARBA" id="ARBA00023170"/>
    </source>
</evidence>
<dbReference type="EMBL" id="JXJN01005333">
    <property type="status" value="NOT_ANNOTATED_CDS"/>
    <property type="molecule type" value="Genomic_DNA"/>
</dbReference>
<feature type="transmembrane region" description="Helical" evidence="11">
    <location>
        <begin position="314"/>
        <end position="339"/>
    </location>
</feature>
<comment type="similarity">
    <text evidence="11">Belongs to the insect chemoreceptor superfamily. Heteromeric odorant receptor channel (TC 1.A.69) family.</text>
</comment>
<evidence type="ECO:0000256" key="9">
    <source>
        <dbReference type="ARBA" id="ARBA00023224"/>
    </source>
</evidence>
<dbReference type="STRING" id="67801.A0A1B0AXQ6"/>
<keyword evidence="2" id="KW-1003">Cell membrane</keyword>
<keyword evidence="6 11" id="KW-1133">Transmembrane helix</keyword>
<reference evidence="12" key="2">
    <citation type="submission" date="2020-05" db="UniProtKB">
        <authorList>
            <consortium name="EnsemblMetazoa"/>
        </authorList>
    </citation>
    <scope>IDENTIFICATION</scope>
    <source>
        <strain evidence="12">IAEA</strain>
    </source>
</reference>
<dbReference type="Proteomes" id="UP000092460">
    <property type="component" value="Unassembled WGS sequence"/>
</dbReference>
<protein>
    <recommendedName>
        <fullName evidence="11">Odorant receptor</fullName>
    </recommendedName>
</protein>
<dbReference type="GO" id="GO:0005549">
    <property type="term" value="F:odorant binding"/>
    <property type="evidence" value="ECO:0007669"/>
    <property type="project" value="InterPro"/>
</dbReference>
<evidence type="ECO:0000256" key="7">
    <source>
        <dbReference type="ARBA" id="ARBA00023136"/>
    </source>
</evidence>
<accession>A0A1B0AXQ6</accession>
<dbReference type="InterPro" id="IPR004117">
    <property type="entry name" value="7tm6_olfct_rcpt"/>
</dbReference>
<name>A0A1B0AXQ6_9MUSC</name>
<proteinExistence type="inferred from homology"/>
<keyword evidence="13" id="KW-1185">Reference proteome</keyword>
<evidence type="ECO:0000313" key="12">
    <source>
        <dbReference type="EnsemblMetazoa" id="GPPI012220-PA"/>
    </source>
</evidence>
<evidence type="ECO:0000256" key="11">
    <source>
        <dbReference type="RuleBase" id="RU351113"/>
    </source>
</evidence>
<comment type="subcellular location">
    <subcellularLocation>
        <location evidence="1 11">Cell membrane</location>
        <topology evidence="1 11">Multi-pass membrane protein</topology>
    </subcellularLocation>
</comment>
<keyword evidence="9 11" id="KW-0807">Transducer</keyword>
<comment type="caution">
    <text evidence="11">Lacks conserved residue(s) required for the propagation of feature annotation.</text>
</comment>
<dbReference type="EnsemblMetazoa" id="GPPI012220-RA">
    <property type="protein sequence ID" value="GPPI012220-PA"/>
    <property type="gene ID" value="GPPI012220"/>
</dbReference>
<evidence type="ECO:0000256" key="2">
    <source>
        <dbReference type="ARBA" id="ARBA00022475"/>
    </source>
</evidence>
<keyword evidence="5 11" id="KW-0552">Olfaction</keyword>
<dbReference type="PANTHER" id="PTHR21137:SF44">
    <property type="entry name" value="ODORANT RECEPTOR 13A-RELATED"/>
    <property type="match status" value="1"/>
</dbReference>
<evidence type="ECO:0000256" key="1">
    <source>
        <dbReference type="ARBA" id="ARBA00004651"/>
    </source>
</evidence>
<sequence>MTKQYLSKTVEDQQKIYWVGIYYKEFIRYCVDPYLNLLIDHFERRPASFIIIQCQLPFPLWYPFAVNNPIRFAFLFCCQWYGSGSCGFHPEALLIGFTMLIKICCVLTKRSVQQTEMGRPTRAGLINIMSFFWVPMRLFMAYGMQLYPMSPDERVSLLQNLAFCNLAGHIAVHIFLAPMYQIKHPPVLVKEFTDTVVLLVFFFLAIIRFTMVVTKREQVKQIIEMMKRYFPETIEDQKMYGVRIYYEELIRVLKIFTICLSVSCALYCVDPYVTLLVDHLKGRPASFEYQLPFPLWYPFAVNNPFSSVDIVNEIFSFSLLINFFAAGALLCLAAVNVIAGSSFYDYIRHTTFLLVALADMYYVCKHADNLMTLQIDDKTVKDIDNEIFNKWILINTDIGQSSTDISDAFAEHPWYNGSIYYQRMLVFPIARAQRPAALYAYKFFVVSMESFQSLLTSSYQFFTLIKARFDEE</sequence>
<evidence type="ECO:0000313" key="13">
    <source>
        <dbReference type="Proteomes" id="UP000092460"/>
    </source>
</evidence>
<evidence type="ECO:0000256" key="4">
    <source>
        <dbReference type="ARBA" id="ARBA00022692"/>
    </source>
</evidence>
<dbReference type="GO" id="GO:0004984">
    <property type="term" value="F:olfactory receptor activity"/>
    <property type="evidence" value="ECO:0007669"/>
    <property type="project" value="InterPro"/>
</dbReference>
<feature type="transmembrane region" description="Helical" evidence="11">
    <location>
        <begin position="124"/>
        <end position="143"/>
    </location>
</feature>
<keyword evidence="7 11" id="KW-0472">Membrane</keyword>
<dbReference type="GO" id="GO:0005886">
    <property type="term" value="C:plasma membrane"/>
    <property type="evidence" value="ECO:0007669"/>
    <property type="project" value="UniProtKB-SubCell"/>
</dbReference>
<evidence type="ECO:0000256" key="6">
    <source>
        <dbReference type="ARBA" id="ARBA00022989"/>
    </source>
</evidence>
<organism evidence="12 13">
    <name type="scientific">Glossina palpalis gambiensis</name>
    <dbReference type="NCBI Taxonomy" id="67801"/>
    <lineage>
        <taxon>Eukaryota</taxon>
        <taxon>Metazoa</taxon>
        <taxon>Ecdysozoa</taxon>
        <taxon>Arthropoda</taxon>
        <taxon>Hexapoda</taxon>
        <taxon>Insecta</taxon>
        <taxon>Pterygota</taxon>
        <taxon>Neoptera</taxon>
        <taxon>Endopterygota</taxon>
        <taxon>Diptera</taxon>
        <taxon>Brachycera</taxon>
        <taxon>Muscomorpha</taxon>
        <taxon>Hippoboscoidea</taxon>
        <taxon>Glossinidae</taxon>
        <taxon>Glossina</taxon>
    </lineage>
</organism>
<dbReference type="AlphaFoldDB" id="A0A1B0AXQ6"/>
<dbReference type="GO" id="GO:0007165">
    <property type="term" value="P:signal transduction"/>
    <property type="evidence" value="ECO:0007669"/>
    <property type="project" value="UniProtKB-KW"/>
</dbReference>
<dbReference type="PANTHER" id="PTHR21137">
    <property type="entry name" value="ODORANT RECEPTOR"/>
    <property type="match status" value="1"/>
</dbReference>
<dbReference type="Pfam" id="PF02949">
    <property type="entry name" value="7tm_6"/>
    <property type="match status" value="3"/>
</dbReference>
<evidence type="ECO:0000256" key="10">
    <source>
        <dbReference type="ARBA" id="ARBA00038679"/>
    </source>
</evidence>
<evidence type="ECO:0000256" key="3">
    <source>
        <dbReference type="ARBA" id="ARBA00022606"/>
    </source>
</evidence>
<feature type="transmembrane region" description="Helical" evidence="11">
    <location>
        <begin position="252"/>
        <end position="273"/>
    </location>
</feature>
<keyword evidence="3 11" id="KW-0716">Sensory transduction</keyword>
<evidence type="ECO:0000256" key="5">
    <source>
        <dbReference type="ARBA" id="ARBA00022725"/>
    </source>
</evidence>
<keyword evidence="4 11" id="KW-0812">Transmembrane</keyword>
<dbReference type="VEuPathDB" id="VectorBase:GPPI012220"/>